<dbReference type="Gene3D" id="1.10.10.10">
    <property type="entry name" value="Winged helix-like DNA-binding domain superfamily/Winged helix DNA-binding domain"/>
    <property type="match status" value="1"/>
</dbReference>
<name>A0A923MEK2_9BURK</name>
<comment type="caution">
    <text evidence="6">The sequence shown here is derived from an EMBL/GenBank/DDBJ whole genome shotgun (WGS) entry which is preliminary data.</text>
</comment>
<accession>A0A923MEK2</accession>
<dbReference type="SUPFAM" id="SSF46785">
    <property type="entry name" value="Winged helix' DNA-binding domain"/>
    <property type="match status" value="1"/>
</dbReference>
<evidence type="ECO:0000256" key="1">
    <source>
        <dbReference type="ARBA" id="ARBA00009437"/>
    </source>
</evidence>
<dbReference type="Pfam" id="PF03466">
    <property type="entry name" value="LysR_substrate"/>
    <property type="match status" value="1"/>
</dbReference>
<comment type="similarity">
    <text evidence="1">Belongs to the LysR transcriptional regulatory family.</text>
</comment>
<dbReference type="InterPro" id="IPR000847">
    <property type="entry name" value="LysR_HTH_N"/>
</dbReference>
<dbReference type="InterPro" id="IPR005119">
    <property type="entry name" value="LysR_subst-bd"/>
</dbReference>
<keyword evidence="7" id="KW-1185">Reference proteome</keyword>
<keyword evidence="2" id="KW-0805">Transcription regulation</keyword>
<keyword evidence="3" id="KW-0238">DNA-binding</keyword>
<reference evidence="6" key="1">
    <citation type="submission" date="2020-08" db="EMBL/GenBank/DDBJ databases">
        <title>Ramlibacter sp. GTP1 16S ribosomal RNA gene genome sequencing and assembly.</title>
        <authorList>
            <person name="Kang M."/>
        </authorList>
    </citation>
    <scope>NUCLEOTIDE SEQUENCE</scope>
    <source>
        <strain evidence="6">GTP1</strain>
    </source>
</reference>
<dbReference type="InterPro" id="IPR050950">
    <property type="entry name" value="HTH-type_LysR_regulators"/>
</dbReference>
<evidence type="ECO:0000256" key="4">
    <source>
        <dbReference type="ARBA" id="ARBA00023163"/>
    </source>
</evidence>
<dbReference type="EMBL" id="JACORU010000014">
    <property type="protein sequence ID" value="MBC5768058.1"/>
    <property type="molecule type" value="Genomic_DNA"/>
</dbReference>
<evidence type="ECO:0000256" key="2">
    <source>
        <dbReference type="ARBA" id="ARBA00023015"/>
    </source>
</evidence>
<dbReference type="PANTHER" id="PTHR30419">
    <property type="entry name" value="HTH-TYPE TRANSCRIPTIONAL REGULATOR YBHD"/>
    <property type="match status" value="1"/>
</dbReference>
<dbReference type="CDD" id="cd08440">
    <property type="entry name" value="PBP2_LTTR_like_4"/>
    <property type="match status" value="1"/>
</dbReference>
<sequence>MIKDLESTVGLRLFDRTTRQTRLAPAGRDFLPSARKLVEDFARAIEGLREFQGVERGVLRIAGSPIYAGTLVPELAAQFSELHPGIRVHVVDALTEQVAAKVASGDADLGIAPERAVPAEVVQAQLFRDDVQLVCRPDHPLAAQDAVQWVEALRHPYVSLSPDYAMTMRADLAHFSESLTLEPETYVTFITTALALVKAGKGITAQPAHAEPLAAAYGLVVRPLHGPRIQRRICLLTPREREASPAAHAFLQFLARRFPQAA</sequence>
<dbReference type="GO" id="GO:0005829">
    <property type="term" value="C:cytosol"/>
    <property type="evidence" value="ECO:0007669"/>
    <property type="project" value="TreeGrafter"/>
</dbReference>
<feature type="domain" description="HTH lysR-type" evidence="5">
    <location>
        <begin position="1"/>
        <end position="24"/>
    </location>
</feature>
<organism evidence="6 7">
    <name type="scientific">Ramlibacter albus</name>
    <dbReference type="NCBI Taxonomy" id="2079448"/>
    <lineage>
        <taxon>Bacteria</taxon>
        <taxon>Pseudomonadati</taxon>
        <taxon>Pseudomonadota</taxon>
        <taxon>Betaproteobacteria</taxon>
        <taxon>Burkholderiales</taxon>
        <taxon>Comamonadaceae</taxon>
        <taxon>Ramlibacter</taxon>
    </lineage>
</organism>
<dbReference type="Gene3D" id="3.40.190.290">
    <property type="match status" value="1"/>
</dbReference>
<protein>
    <recommendedName>
        <fullName evidence="5">HTH lysR-type domain-containing protein</fullName>
    </recommendedName>
</protein>
<keyword evidence="4" id="KW-0804">Transcription</keyword>
<dbReference type="InterPro" id="IPR036388">
    <property type="entry name" value="WH-like_DNA-bd_sf"/>
</dbReference>
<dbReference type="AlphaFoldDB" id="A0A923MEK2"/>
<dbReference type="PANTHER" id="PTHR30419:SF30">
    <property type="entry name" value="LYSR FAMILY TRANSCRIPTIONAL REGULATOR"/>
    <property type="match status" value="1"/>
</dbReference>
<dbReference type="Proteomes" id="UP000596827">
    <property type="component" value="Unassembled WGS sequence"/>
</dbReference>
<evidence type="ECO:0000313" key="7">
    <source>
        <dbReference type="Proteomes" id="UP000596827"/>
    </source>
</evidence>
<dbReference type="SUPFAM" id="SSF53850">
    <property type="entry name" value="Periplasmic binding protein-like II"/>
    <property type="match status" value="1"/>
</dbReference>
<dbReference type="PROSITE" id="PS50931">
    <property type="entry name" value="HTH_LYSR"/>
    <property type="match status" value="1"/>
</dbReference>
<evidence type="ECO:0000259" key="5">
    <source>
        <dbReference type="PROSITE" id="PS50931"/>
    </source>
</evidence>
<evidence type="ECO:0000313" key="6">
    <source>
        <dbReference type="EMBL" id="MBC5768058.1"/>
    </source>
</evidence>
<proteinExistence type="inferred from homology"/>
<gene>
    <name evidence="6" type="ORF">H8R02_26575</name>
</gene>
<dbReference type="InterPro" id="IPR036390">
    <property type="entry name" value="WH_DNA-bd_sf"/>
</dbReference>
<evidence type="ECO:0000256" key="3">
    <source>
        <dbReference type="ARBA" id="ARBA00023125"/>
    </source>
</evidence>
<dbReference type="GO" id="GO:0003700">
    <property type="term" value="F:DNA-binding transcription factor activity"/>
    <property type="evidence" value="ECO:0007669"/>
    <property type="project" value="InterPro"/>
</dbReference>
<dbReference type="GO" id="GO:0003677">
    <property type="term" value="F:DNA binding"/>
    <property type="evidence" value="ECO:0007669"/>
    <property type="project" value="UniProtKB-KW"/>
</dbReference>